<dbReference type="InterPro" id="IPR006162">
    <property type="entry name" value="Ppantetheine_attach_site"/>
</dbReference>
<reference evidence="9" key="1">
    <citation type="submission" date="2021-04" db="EMBL/GenBank/DDBJ databases">
        <title>Genome seq and assembly of Streptomyces sp. RG38.</title>
        <authorList>
            <person name="Chhetri G."/>
        </authorList>
    </citation>
    <scope>NUCLEOTIDE SEQUENCE</scope>
    <source>
        <strain evidence="9">RG38</strain>
    </source>
</reference>
<dbReference type="PROSITE" id="PS50075">
    <property type="entry name" value="CARRIER"/>
    <property type="match status" value="1"/>
</dbReference>
<keyword evidence="5" id="KW-0276">Fatty acid metabolism</keyword>
<evidence type="ECO:0000256" key="3">
    <source>
        <dbReference type="ARBA" id="ARBA00022553"/>
    </source>
</evidence>
<dbReference type="PROSITE" id="PS00455">
    <property type="entry name" value="AMP_BINDING"/>
    <property type="match status" value="1"/>
</dbReference>
<dbReference type="FunFam" id="3.40.50.12780:FF:000013">
    <property type="entry name" value="Long-chain-fatty-acid--AMP ligase FadD32"/>
    <property type="match status" value="1"/>
</dbReference>
<evidence type="ECO:0000256" key="1">
    <source>
        <dbReference type="ARBA" id="ARBA00006432"/>
    </source>
</evidence>
<dbReference type="InterPro" id="IPR036736">
    <property type="entry name" value="ACP-like_sf"/>
</dbReference>
<dbReference type="InterPro" id="IPR042099">
    <property type="entry name" value="ANL_N_sf"/>
</dbReference>
<sequence length="721" mass="74587">MSDAVRRWGETAPERTALVFLEDGEHESARMTYGELHRAVVRTADHLAASVGPGGQAVLCFPSGTEFVVAFLACLAAGIVAVPVSVPQDARRAARLDGVLADCAASALLTDAETAGQMGLRPGEPFLGRPWATVDAADPGERGPVVPGGRRTDAADTAFLQYTSGSTGSPKGVVVTHDSLGDNIALLRRRLSVDADAVVVSWLPVFHDMGLIGGILTPVSTGATTVLMPPSAFLRDPLRWLRAVTTYRSTATMAPNFGYEVCLRRATVPGADLSGIDLSSLVTAGNGAEPIRASTMEDFARFFRPMGFRRSSFHPGYGLAEATLYVSGRDLEGEAGVVVDGGRLREGFAVPAGAGERGDVVVDCGPPGEGQTVAVVHPESGRECPSGEVGEIWVAGRNVSRGYWDSATGAVADATVTLPGRPGLAFRRTGDLGFLHEGGLYVTGRLKDVIVIGGSNHYPQDVEATVERLDALRPRGVAAFPVAGNGTEGVGIAAEVVGGRINGDLDAVARSIAEAVWDAHEVGVSEVALLKPGHLPKTTSGKVRRRRTRELLETGALKEVYRWSDGFARSGGGPAAEHAGAAPNGASPAGGAGGEAVMEDPGRLAASLLSGSAAEAERIMVEVIRAHIVAVLGLASADLVPADSPPQSVGLDSLNALELSARLSSAVGFPVGVELLRTHRTPAELGPVLLRRALVRWATSPPGTGSAAPVTVSGTERGETS</sequence>
<keyword evidence="4" id="KW-0436">Ligase</keyword>
<proteinExistence type="inferred from homology"/>
<dbReference type="GO" id="GO:0006633">
    <property type="term" value="P:fatty acid biosynthetic process"/>
    <property type="evidence" value="ECO:0007669"/>
    <property type="project" value="TreeGrafter"/>
</dbReference>
<dbReference type="Gene3D" id="1.10.1200.10">
    <property type="entry name" value="ACP-like"/>
    <property type="match status" value="1"/>
</dbReference>
<dbReference type="SMART" id="SM00823">
    <property type="entry name" value="PKS_PP"/>
    <property type="match status" value="1"/>
</dbReference>
<dbReference type="InterPro" id="IPR025110">
    <property type="entry name" value="AMP-bd_C"/>
</dbReference>
<dbReference type="GO" id="GO:0031177">
    <property type="term" value="F:phosphopantetheine binding"/>
    <property type="evidence" value="ECO:0007669"/>
    <property type="project" value="InterPro"/>
</dbReference>
<dbReference type="InterPro" id="IPR020806">
    <property type="entry name" value="PKS_PP-bd"/>
</dbReference>
<keyword evidence="2" id="KW-0596">Phosphopantetheine</keyword>
<dbReference type="GO" id="GO:0071766">
    <property type="term" value="P:Actinobacterium-type cell wall biogenesis"/>
    <property type="evidence" value="ECO:0007669"/>
    <property type="project" value="UniProtKB-ARBA"/>
</dbReference>
<dbReference type="Gene3D" id="3.30.300.30">
    <property type="match status" value="1"/>
</dbReference>
<dbReference type="PROSITE" id="PS00012">
    <property type="entry name" value="PHOSPHOPANTETHEINE"/>
    <property type="match status" value="1"/>
</dbReference>
<dbReference type="AlphaFoldDB" id="A0A940XDG0"/>
<dbReference type="InterPro" id="IPR009081">
    <property type="entry name" value="PP-bd_ACP"/>
</dbReference>
<keyword evidence="3" id="KW-0597">Phosphoprotein</keyword>
<dbReference type="CDD" id="cd05931">
    <property type="entry name" value="FAAL"/>
    <property type="match status" value="1"/>
</dbReference>
<dbReference type="Gene3D" id="3.40.50.12780">
    <property type="entry name" value="N-terminal domain of ligase-like"/>
    <property type="match status" value="1"/>
</dbReference>
<dbReference type="GO" id="GO:0017000">
    <property type="term" value="P:antibiotic biosynthetic process"/>
    <property type="evidence" value="ECO:0007669"/>
    <property type="project" value="UniProtKB-ARBA"/>
</dbReference>
<keyword evidence="10" id="KW-1185">Reference proteome</keyword>
<dbReference type="GO" id="GO:0070566">
    <property type="term" value="F:adenylyltransferase activity"/>
    <property type="evidence" value="ECO:0007669"/>
    <property type="project" value="TreeGrafter"/>
</dbReference>
<dbReference type="InterPro" id="IPR040097">
    <property type="entry name" value="FAAL/FAAC"/>
</dbReference>
<protein>
    <submittedName>
        <fullName evidence="9">AMP-binding protein</fullName>
    </submittedName>
</protein>
<dbReference type="Proteomes" id="UP000677875">
    <property type="component" value="Unassembled WGS sequence"/>
</dbReference>
<dbReference type="SUPFAM" id="SSF56801">
    <property type="entry name" value="Acetyl-CoA synthetase-like"/>
    <property type="match status" value="1"/>
</dbReference>
<comment type="similarity">
    <text evidence="1">Belongs to the ATP-dependent AMP-binding enzyme family.</text>
</comment>
<dbReference type="GO" id="GO:0005886">
    <property type="term" value="C:plasma membrane"/>
    <property type="evidence" value="ECO:0007669"/>
    <property type="project" value="TreeGrafter"/>
</dbReference>
<evidence type="ECO:0000313" key="9">
    <source>
        <dbReference type="EMBL" id="MBQ0825397.1"/>
    </source>
</evidence>
<dbReference type="SUPFAM" id="SSF47336">
    <property type="entry name" value="ACP-like"/>
    <property type="match status" value="1"/>
</dbReference>
<evidence type="ECO:0000256" key="7">
    <source>
        <dbReference type="SAM" id="MobiDB-lite"/>
    </source>
</evidence>
<accession>A0A940XDG0</accession>
<feature type="domain" description="Carrier" evidence="8">
    <location>
        <begin position="618"/>
        <end position="693"/>
    </location>
</feature>
<comment type="caution">
    <text evidence="9">The sequence shown here is derived from an EMBL/GenBank/DDBJ whole genome shotgun (WGS) entry which is preliminary data.</text>
</comment>
<evidence type="ECO:0000256" key="6">
    <source>
        <dbReference type="ARBA" id="ARBA00023098"/>
    </source>
</evidence>
<dbReference type="InterPro" id="IPR000873">
    <property type="entry name" value="AMP-dep_synth/lig_dom"/>
</dbReference>
<evidence type="ECO:0000256" key="2">
    <source>
        <dbReference type="ARBA" id="ARBA00022450"/>
    </source>
</evidence>
<feature type="region of interest" description="Disordered" evidence="7">
    <location>
        <begin position="701"/>
        <end position="721"/>
    </location>
</feature>
<dbReference type="InterPro" id="IPR045851">
    <property type="entry name" value="AMP-bd_C_sf"/>
</dbReference>
<dbReference type="EMBL" id="JAGPNL010000001">
    <property type="protein sequence ID" value="MBQ0825397.1"/>
    <property type="molecule type" value="Genomic_DNA"/>
</dbReference>
<keyword evidence="6" id="KW-0443">Lipid metabolism</keyword>
<evidence type="ECO:0000259" key="8">
    <source>
        <dbReference type="PROSITE" id="PS50075"/>
    </source>
</evidence>
<feature type="region of interest" description="Disordered" evidence="7">
    <location>
        <begin position="572"/>
        <end position="596"/>
    </location>
</feature>
<name>A0A940XDG0_9ACTN</name>
<dbReference type="GO" id="GO:0016874">
    <property type="term" value="F:ligase activity"/>
    <property type="evidence" value="ECO:0007669"/>
    <property type="project" value="UniProtKB-KW"/>
</dbReference>
<dbReference type="Pfam" id="PF23024">
    <property type="entry name" value="AMP-dom_DIP2-like"/>
    <property type="match status" value="1"/>
</dbReference>
<evidence type="ECO:0000313" key="10">
    <source>
        <dbReference type="Proteomes" id="UP000677875"/>
    </source>
</evidence>
<dbReference type="InterPro" id="IPR020845">
    <property type="entry name" value="AMP-binding_CS"/>
</dbReference>
<organism evidence="9 10">
    <name type="scientific">Streptomyces tagetis</name>
    <dbReference type="NCBI Taxonomy" id="2820809"/>
    <lineage>
        <taxon>Bacteria</taxon>
        <taxon>Bacillati</taxon>
        <taxon>Actinomycetota</taxon>
        <taxon>Actinomycetes</taxon>
        <taxon>Kitasatosporales</taxon>
        <taxon>Streptomycetaceae</taxon>
        <taxon>Streptomyces</taxon>
    </lineage>
</organism>
<gene>
    <name evidence="9" type="ORF">J5Y05_02545</name>
</gene>
<dbReference type="PANTHER" id="PTHR22754">
    <property type="entry name" value="DISCO-INTERACTING PROTEIN 2 DIP2 -RELATED"/>
    <property type="match status" value="1"/>
</dbReference>
<evidence type="ECO:0000256" key="4">
    <source>
        <dbReference type="ARBA" id="ARBA00022598"/>
    </source>
</evidence>
<feature type="compositionally biased region" description="Low complexity" evidence="7">
    <location>
        <begin position="575"/>
        <end position="587"/>
    </location>
</feature>
<dbReference type="PANTHER" id="PTHR22754:SF32">
    <property type="entry name" value="DISCO-INTERACTING PROTEIN 2"/>
    <property type="match status" value="1"/>
</dbReference>
<dbReference type="Pfam" id="PF00501">
    <property type="entry name" value="AMP-binding"/>
    <property type="match status" value="1"/>
</dbReference>
<evidence type="ECO:0000256" key="5">
    <source>
        <dbReference type="ARBA" id="ARBA00022832"/>
    </source>
</evidence>
<dbReference type="Pfam" id="PF00550">
    <property type="entry name" value="PP-binding"/>
    <property type="match status" value="1"/>
</dbReference>